<protein>
    <recommendedName>
        <fullName evidence="4">YfhO family protein</fullName>
    </recommendedName>
</protein>
<feature type="transmembrane region" description="Helical" evidence="1">
    <location>
        <begin position="787"/>
        <end position="809"/>
    </location>
</feature>
<keyword evidence="1" id="KW-0812">Transmembrane</keyword>
<feature type="transmembrane region" description="Helical" evidence="1">
    <location>
        <begin position="218"/>
        <end position="236"/>
    </location>
</feature>
<sequence>MLRRRWPIILLLLIPLLPLWRAVFMSQAIGPFDQIHHFAPWNGPSPTTPWDVLQADGVLQFYSWRDLVFDAWGHGRLPFWNPYALAGYPLLGNSQSAGLYPPHILMGILHIPTGLAIVLLAWAHLAWAGLGTYLFGRRLGGSKLAAAVSGMLFSLSPFMIAWTGLPSVITTVSWIPWVLAGIATLFYRHPVMLRKAAPASEGPVDDEKEAAVGRSMTLGYIRSWLGLALCVAMMVLSGHLQFVAYGFIAAVLLAIGLAIAIPSPFRAEEISIFKLGPDGSEQPLSETQLRRTIRWQMPPFSAVPLVLLALIVGGVLALPQLLPVLNYSQFSHRRGSPTADGYEKYVAGAIKPFELASVPYAPLVGLPTEFADLPPDAGVAPMSAYWPQFVKTGANFAEGAVAVGPFVLSLLFLAGWRRRGRELGPIGAIGVIALLLAMGTILNAALYYGIPGWSATGSPGRIIVLFVLAASVIAGLALDGLPPLPKAGWKRFVPLLLPILLVVPFALLAQTFPDVQGTEPLMAILVPGALRNAAPGLLASVVVAAIALASAYHLDRPVSRAVVLATPLVLFALSGGLSLVRTGDPSFLNAAIVKPGDLYQRVAVVNSGWGLSEAASALAPPNTPAAARIHDLAGYDSLLHRDTVALLKDIDGVDPFPPANGNMVFVKPAADPVKLAEAGVSEAWSRREMPQLGQPISTDNGVYRYLINGPGRASTPQGRAKFEAEDSTGIRLRATGPGYLILRDRNMPGWFAIVDGKPATLSGTTWMQVDLAPGEHVVEFSYSPPGFVAGVDASLLAFLVLLAVFAYTFRRPRLAEGRTMDEPAKIVSE</sequence>
<feature type="transmembrane region" description="Helical" evidence="1">
    <location>
        <begin position="144"/>
        <end position="162"/>
    </location>
</feature>
<reference evidence="2 3" key="1">
    <citation type="journal article" date="2014" name="PLoS ONE">
        <title>The first complete genome sequence of the class fimbriimonadia in the phylum armatimonadetes.</title>
        <authorList>
            <person name="Hu Z.Y."/>
            <person name="Wang Y.Z."/>
            <person name="Im W.T."/>
            <person name="Wang S.Y."/>
            <person name="Zhao G.P."/>
            <person name="Zheng H.J."/>
            <person name="Quan Z.X."/>
        </authorList>
    </citation>
    <scope>NUCLEOTIDE SEQUENCE [LARGE SCALE GENOMIC DNA]</scope>
    <source>
        <strain evidence="2">Gsoil 348</strain>
    </source>
</reference>
<keyword evidence="3" id="KW-1185">Reference proteome</keyword>
<keyword evidence="1" id="KW-0472">Membrane</keyword>
<feature type="transmembrane region" description="Helical" evidence="1">
    <location>
        <begin position="300"/>
        <end position="322"/>
    </location>
</feature>
<feature type="transmembrane region" description="Helical" evidence="1">
    <location>
        <begin position="168"/>
        <end position="187"/>
    </location>
</feature>
<dbReference type="HOGENOM" id="CLU_008305_1_0_0"/>
<keyword evidence="1" id="KW-1133">Transmembrane helix</keyword>
<proteinExistence type="predicted"/>
<dbReference type="STRING" id="661478.OP10G_0237"/>
<evidence type="ECO:0000256" key="1">
    <source>
        <dbReference type="SAM" id="Phobius"/>
    </source>
</evidence>
<feature type="transmembrane region" description="Helical" evidence="1">
    <location>
        <begin position="428"/>
        <end position="450"/>
    </location>
</feature>
<dbReference type="PANTHER" id="PTHR38454:SF1">
    <property type="entry name" value="INTEGRAL MEMBRANE PROTEIN"/>
    <property type="match status" value="1"/>
</dbReference>
<evidence type="ECO:0000313" key="3">
    <source>
        <dbReference type="Proteomes" id="UP000027982"/>
    </source>
</evidence>
<feature type="transmembrane region" description="Helical" evidence="1">
    <location>
        <begin position="462"/>
        <end position="481"/>
    </location>
</feature>
<gene>
    <name evidence="2" type="ORF">OP10G_0237</name>
</gene>
<dbReference type="Proteomes" id="UP000027982">
    <property type="component" value="Chromosome"/>
</dbReference>
<dbReference type="EMBL" id="CP007139">
    <property type="protein sequence ID" value="AIE83605.1"/>
    <property type="molecule type" value="Genomic_DNA"/>
</dbReference>
<dbReference type="eggNOG" id="COG4485">
    <property type="taxonomic scope" value="Bacteria"/>
</dbReference>
<feature type="transmembrane region" description="Helical" evidence="1">
    <location>
        <begin position="493"/>
        <end position="513"/>
    </location>
</feature>
<feature type="transmembrane region" description="Helical" evidence="1">
    <location>
        <begin position="242"/>
        <end position="261"/>
    </location>
</feature>
<feature type="transmembrane region" description="Helical" evidence="1">
    <location>
        <begin position="533"/>
        <end position="554"/>
    </location>
</feature>
<evidence type="ECO:0000313" key="2">
    <source>
        <dbReference type="EMBL" id="AIE83605.1"/>
    </source>
</evidence>
<feature type="transmembrane region" description="Helical" evidence="1">
    <location>
        <begin position="396"/>
        <end position="416"/>
    </location>
</feature>
<feature type="transmembrane region" description="Helical" evidence="1">
    <location>
        <begin position="104"/>
        <end position="123"/>
    </location>
</feature>
<feature type="transmembrane region" description="Helical" evidence="1">
    <location>
        <begin position="561"/>
        <end position="580"/>
    </location>
</feature>
<dbReference type="RefSeq" id="WP_025227727.1">
    <property type="nucleotide sequence ID" value="NZ_CP007139.1"/>
</dbReference>
<name>A0A068NLI8_FIMGI</name>
<accession>A0A068NLI8</accession>
<dbReference type="AlphaFoldDB" id="A0A068NLI8"/>
<dbReference type="KEGG" id="fgi:OP10G_0237"/>
<evidence type="ECO:0008006" key="4">
    <source>
        <dbReference type="Google" id="ProtNLM"/>
    </source>
</evidence>
<dbReference type="PANTHER" id="PTHR38454">
    <property type="entry name" value="INTEGRAL MEMBRANE PROTEIN-RELATED"/>
    <property type="match status" value="1"/>
</dbReference>
<dbReference type="InterPro" id="IPR018580">
    <property type="entry name" value="Uncharacterised_YfhO"/>
</dbReference>
<organism evidence="2 3">
    <name type="scientific">Fimbriimonas ginsengisoli Gsoil 348</name>
    <dbReference type="NCBI Taxonomy" id="661478"/>
    <lineage>
        <taxon>Bacteria</taxon>
        <taxon>Bacillati</taxon>
        <taxon>Armatimonadota</taxon>
        <taxon>Fimbriimonadia</taxon>
        <taxon>Fimbriimonadales</taxon>
        <taxon>Fimbriimonadaceae</taxon>
        <taxon>Fimbriimonas</taxon>
    </lineage>
</organism>
<dbReference type="OrthoDB" id="151392at2"/>